<evidence type="ECO:0000313" key="3">
    <source>
        <dbReference type="EMBL" id="MCN9244651.1"/>
    </source>
</evidence>
<dbReference type="SUPFAM" id="SSF47240">
    <property type="entry name" value="Ferritin-like"/>
    <property type="match status" value="2"/>
</dbReference>
<name>A0ABT0ZM45_9ACTN</name>
<feature type="domain" description="Ferritin-like diiron" evidence="2">
    <location>
        <begin position="194"/>
        <end position="322"/>
    </location>
</feature>
<evidence type="ECO:0000256" key="1">
    <source>
        <dbReference type="SAM" id="SignalP"/>
    </source>
</evidence>
<dbReference type="RefSeq" id="WP_252428471.1">
    <property type="nucleotide sequence ID" value="NZ_JAMWMR010000041.1"/>
</dbReference>
<reference evidence="3 4" key="1">
    <citation type="submission" date="2022-05" db="EMBL/GenBank/DDBJ databases">
        <title>Streptomyces sp. nov. RY43-2 isolated from soil of a peat swamp forest.</title>
        <authorList>
            <person name="Kanchanasin P."/>
            <person name="Tanasupawat S."/>
            <person name="Phongsopitanun W."/>
        </authorList>
    </citation>
    <scope>NUCLEOTIDE SEQUENCE [LARGE SCALE GENOMIC DNA]</scope>
    <source>
        <strain evidence="3 4">RY43-2</strain>
    </source>
</reference>
<sequence>MFRHSIRTLLVGLCSLTAVSQATTAVAAALPADQQRAAHTAAGARHSQTVSDLATVVKGEAFAYASYGLLGTQADREAHPAIGRLFRTTMQSGLNENLRRAATLAGMVGGNAANLRQAIEGESYEHQVMYRGFADQARKDGDLEAARLFTELAADEGRHRDAYRTALTVVTTGRGTIPAPPKADVVSVPAGLPKVKAARTRANLDTAMHGEALAHAKYMLFAAHARQTGNPALARLFEGTAGVELHEHFAGEAVLAGLVRTTKTNLRQAVIREHDNATTLYPMFAKRATAVGDTAAARCFREMTATAAKRAAAFQQALDQMH</sequence>
<feature type="chain" id="PRO_5047332402" evidence="1">
    <location>
        <begin position="28"/>
        <end position="322"/>
    </location>
</feature>
<gene>
    <name evidence="3" type="ORF">NGF19_28370</name>
</gene>
<keyword evidence="4" id="KW-1185">Reference proteome</keyword>
<dbReference type="InterPro" id="IPR009078">
    <property type="entry name" value="Ferritin-like_SF"/>
</dbReference>
<comment type="caution">
    <text evidence="3">The sequence shown here is derived from an EMBL/GenBank/DDBJ whole genome shotgun (WGS) entry which is preliminary data.</text>
</comment>
<accession>A0ABT0ZM45</accession>
<dbReference type="PROSITE" id="PS50905">
    <property type="entry name" value="FERRITIN_LIKE"/>
    <property type="match status" value="2"/>
</dbReference>
<dbReference type="InterPro" id="IPR052753">
    <property type="entry name" value="Rbr2/Nigerythrin"/>
</dbReference>
<dbReference type="Gene3D" id="1.20.1260.10">
    <property type="match status" value="2"/>
</dbReference>
<feature type="domain" description="Ferritin-like diiron" evidence="2">
    <location>
        <begin position="43"/>
        <end position="174"/>
    </location>
</feature>
<protein>
    <submittedName>
        <fullName evidence="3">Rubrerythrin family protein</fullName>
    </submittedName>
</protein>
<proteinExistence type="predicted"/>
<dbReference type="Pfam" id="PF02915">
    <property type="entry name" value="Rubrerythrin"/>
    <property type="match status" value="1"/>
</dbReference>
<keyword evidence="1" id="KW-0732">Signal</keyword>
<dbReference type="EMBL" id="JAMWMR010000041">
    <property type="protein sequence ID" value="MCN9244651.1"/>
    <property type="molecule type" value="Genomic_DNA"/>
</dbReference>
<feature type="signal peptide" evidence="1">
    <location>
        <begin position="1"/>
        <end position="27"/>
    </location>
</feature>
<dbReference type="PANTHER" id="PTHR33746">
    <property type="entry name" value="RUBRERYTHRIN"/>
    <property type="match status" value="1"/>
</dbReference>
<dbReference type="InterPro" id="IPR012347">
    <property type="entry name" value="Ferritin-like"/>
</dbReference>
<dbReference type="Proteomes" id="UP001523219">
    <property type="component" value="Unassembled WGS sequence"/>
</dbReference>
<dbReference type="PANTHER" id="PTHR33746:SF4">
    <property type="entry name" value="RUBRERYTHRIN"/>
    <property type="match status" value="1"/>
</dbReference>
<dbReference type="InterPro" id="IPR009040">
    <property type="entry name" value="Ferritin-like_diiron"/>
</dbReference>
<evidence type="ECO:0000313" key="4">
    <source>
        <dbReference type="Proteomes" id="UP001523219"/>
    </source>
</evidence>
<evidence type="ECO:0000259" key="2">
    <source>
        <dbReference type="PROSITE" id="PS50905"/>
    </source>
</evidence>
<organism evidence="3 4">
    <name type="scientific">Streptomyces macrolidinus</name>
    <dbReference type="NCBI Taxonomy" id="2952607"/>
    <lineage>
        <taxon>Bacteria</taxon>
        <taxon>Bacillati</taxon>
        <taxon>Actinomycetota</taxon>
        <taxon>Actinomycetes</taxon>
        <taxon>Kitasatosporales</taxon>
        <taxon>Streptomycetaceae</taxon>
        <taxon>Streptomyces</taxon>
    </lineage>
</organism>
<dbReference type="InterPro" id="IPR003251">
    <property type="entry name" value="Rr_diiron-bd_dom"/>
</dbReference>